<reference evidence="11" key="1">
    <citation type="journal article" date="2020" name="Nature">
        <title>Giant virus diversity and host interactions through global metagenomics.</title>
        <authorList>
            <person name="Schulz F."/>
            <person name="Roux S."/>
            <person name="Paez-Espino D."/>
            <person name="Jungbluth S."/>
            <person name="Walsh D.A."/>
            <person name="Denef V.J."/>
            <person name="McMahon K.D."/>
            <person name="Konstantinidis K.T."/>
            <person name="Eloe-Fadrosh E.A."/>
            <person name="Kyrpides N.C."/>
            <person name="Woyke T."/>
        </authorList>
    </citation>
    <scope>NUCLEOTIDE SEQUENCE</scope>
    <source>
        <strain evidence="11">GVMAG-M-3300014204-73</strain>
    </source>
</reference>
<dbReference type="Gene3D" id="3.20.190.10">
    <property type="entry name" value="MutM-like, N-terminal"/>
    <property type="match status" value="1"/>
</dbReference>
<dbReference type="InterPro" id="IPR035937">
    <property type="entry name" value="FPG_N"/>
</dbReference>
<protein>
    <recommendedName>
        <fullName evidence="10">Formamidopyrimidine-DNA glycosylase catalytic domain-containing protein</fullName>
    </recommendedName>
</protein>
<evidence type="ECO:0000256" key="2">
    <source>
        <dbReference type="ARBA" id="ARBA00009409"/>
    </source>
</evidence>
<dbReference type="EMBL" id="MN739178">
    <property type="protein sequence ID" value="QHS92342.1"/>
    <property type="molecule type" value="Genomic_DNA"/>
</dbReference>
<dbReference type="AlphaFoldDB" id="A0A6C0BJZ8"/>
<evidence type="ECO:0000256" key="9">
    <source>
        <dbReference type="ARBA" id="ARBA00023295"/>
    </source>
</evidence>
<dbReference type="SMART" id="SM00898">
    <property type="entry name" value="Fapy_DNA_glyco"/>
    <property type="match status" value="1"/>
</dbReference>
<keyword evidence="3" id="KW-0227">DNA damage</keyword>
<dbReference type="Gene3D" id="1.10.8.50">
    <property type="match status" value="1"/>
</dbReference>
<evidence type="ECO:0000259" key="10">
    <source>
        <dbReference type="PROSITE" id="PS51068"/>
    </source>
</evidence>
<dbReference type="PROSITE" id="PS51068">
    <property type="entry name" value="FPG_CAT"/>
    <property type="match status" value="1"/>
</dbReference>
<evidence type="ECO:0000256" key="5">
    <source>
        <dbReference type="ARBA" id="ARBA00023125"/>
    </source>
</evidence>
<proteinExistence type="inferred from homology"/>
<dbReference type="PANTHER" id="PTHR22993:SF9">
    <property type="entry name" value="FORMAMIDOPYRIMIDINE-DNA GLYCOSYLASE"/>
    <property type="match status" value="1"/>
</dbReference>
<dbReference type="InterPro" id="IPR010979">
    <property type="entry name" value="Ribosomal_uS13-like_H2TH"/>
</dbReference>
<sequence>MADAIREIIMGQALAKVEILGGRYAKNGIDRLDTLSTILPMQVTTVNVKGKFCWIELEKDWYIAITFGMSGGIYYEPTEEILHEYSQQQGKQVTLTEYKKHFHVKFLTQNGRCFYFGDPRRFGTIKISNDRKDLQKKLNKLGPDMLTGPPITDQQFIHIFRSTKFGQKNICDVLMKQEAVSGVGNYIKSEVLYQCHINPWACVVDLNDEVLEHLHHAIREIARKAYNGHGASLYTYSGTRREKGSFQDMLRVYGKSIDPEGRPVQVIPEGKSPDNRATHYVSCVQTLGSHRDPSIFTASIPTVPISSVPRTKILIKIKATHMAD</sequence>
<dbReference type="GO" id="GO:0003906">
    <property type="term" value="F:DNA-(apurinic or apyrimidinic site) endonuclease activity"/>
    <property type="evidence" value="ECO:0007669"/>
    <property type="project" value="InterPro"/>
</dbReference>
<dbReference type="InterPro" id="IPR015886">
    <property type="entry name" value="H2TH_FPG"/>
</dbReference>
<dbReference type="PANTHER" id="PTHR22993">
    <property type="entry name" value="FORMAMIDOPYRIMIDINE-DNA GLYCOSYLASE"/>
    <property type="match status" value="1"/>
</dbReference>
<evidence type="ECO:0000256" key="1">
    <source>
        <dbReference type="ARBA" id="ARBA00001668"/>
    </source>
</evidence>
<evidence type="ECO:0000256" key="6">
    <source>
        <dbReference type="ARBA" id="ARBA00023204"/>
    </source>
</evidence>
<dbReference type="GO" id="GO:0008534">
    <property type="term" value="F:oxidized purine nucleobase lesion DNA N-glycosylase activity"/>
    <property type="evidence" value="ECO:0007669"/>
    <property type="project" value="UniProtKB-EC"/>
</dbReference>
<keyword evidence="9" id="KW-0326">Glycosidase</keyword>
<keyword evidence="5" id="KW-0238">DNA-binding</keyword>
<keyword evidence="4" id="KW-0378">Hydrolase</keyword>
<keyword evidence="8" id="KW-0511">Multifunctional enzyme</keyword>
<organism evidence="11">
    <name type="scientific">viral metagenome</name>
    <dbReference type="NCBI Taxonomy" id="1070528"/>
    <lineage>
        <taxon>unclassified sequences</taxon>
        <taxon>metagenomes</taxon>
        <taxon>organismal metagenomes</taxon>
    </lineage>
</organism>
<comment type="similarity">
    <text evidence="2">Belongs to the FPG family.</text>
</comment>
<dbReference type="GO" id="GO:0003684">
    <property type="term" value="F:damaged DNA binding"/>
    <property type="evidence" value="ECO:0007669"/>
    <property type="project" value="InterPro"/>
</dbReference>
<dbReference type="Pfam" id="PF01149">
    <property type="entry name" value="Fapy_DNA_glyco"/>
    <property type="match status" value="1"/>
</dbReference>
<evidence type="ECO:0000256" key="8">
    <source>
        <dbReference type="ARBA" id="ARBA00023268"/>
    </source>
</evidence>
<dbReference type="SMART" id="SM01232">
    <property type="entry name" value="H2TH"/>
    <property type="match status" value="1"/>
</dbReference>
<evidence type="ECO:0000313" key="11">
    <source>
        <dbReference type="EMBL" id="QHS92342.1"/>
    </source>
</evidence>
<evidence type="ECO:0000256" key="7">
    <source>
        <dbReference type="ARBA" id="ARBA00023239"/>
    </source>
</evidence>
<feature type="domain" description="Formamidopyrimidine-DNA glycosylase catalytic" evidence="10">
    <location>
        <begin position="1"/>
        <end position="123"/>
    </location>
</feature>
<keyword evidence="7" id="KW-0456">Lyase</keyword>
<dbReference type="GO" id="GO:0006284">
    <property type="term" value="P:base-excision repair"/>
    <property type="evidence" value="ECO:0007669"/>
    <property type="project" value="InterPro"/>
</dbReference>
<evidence type="ECO:0000256" key="4">
    <source>
        <dbReference type="ARBA" id="ARBA00022801"/>
    </source>
</evidence>
<dbReference type="SUPFAM" id="SSF81624">
    <property type="entry name" value="N-terminal domain of MutM-like DNA repair proteins"/>
    <property type="match status" value="1"/>
</dbReference>
<accession>A0A6C0BJZ8</accession>
<dbReference type="GO" id="GO:0016829">
    <property type="term" value="F:lyase activity"/>
    <property type="evidence" value="ECO:0007669"/>
    <property type="project" value="UniProtKB-KW"/>
</dbReference>
<keyword evidence="6" id="KW-0234">DNA repair</keyword>
<dbReference type="SUPFAM" id="SSF46946">
    <property type="entry name" value="S13-like H2TH domain"/>
    <property type="match status" value="1"/>
</dbReference>
<dbReference type="InterPro" id="IPR012319">
    <property type="entry name" value="FPG_cat"/>
</dbReference>
<dbReference type="GO" id="GO:0008270">
    <property type="term" value="F:zinc ion binding"/>
    <property type="evidence" value="ECO:0007669"/>
    <property type="project" value="InterPro"/>
</dbReference>
<dbReference type="Pfam" id="PF06831">
    <property type="entry name" value="H2TH"/>
    <property type="match status" value="1"/>
</dbReference>
<comment type="catalytic activity">
    <reaction evidence="1">
        <text>Hydrolysis of DNA containing ring-opened 7-methylguanine residues, releasing 2,6-diamino-4-hydroxy-5-(N-methyl)formamidopyrimidine.</text>
        <dbReference type="EC" id="3.2.2.23"/>
    </reaction>
</comment>
<evidence type="ECO:0000256" key="3">
    <source>
        <dbReference type="ARBA" id="ARBA00022763"/>
    </source>
</evidence>
<name>A0A6C0BJZ8_9ZZZZ</name>